<comment type="cofactor">
    <cofactor evidence="1">
        <name>FAD</name>
        <dbReference type="ChEBI" id="CHEBI:57692"/>
    </cofactor>
</comment>
<dbReference type="PROSITE" id="PS01083">
    <property type="entry name" value="DNA_PHOTOLYASES_2_1"/>
    <property type="match status" value="1"/>
</dbReference>
<comment type="similarity">
    <text evidence="3">Belongs to the DNA photolyase class-2 family.</text>
</comment>
<keyword evidence="12 19" id="KW-0472">Membrane</keyword>
<evidence type="ECO:0000256" key="16">
    <source>
        <dbReference type="ARBA" id="ARBA00033999"/>
    </source>
</evidence>
<evidence type="ECO:0000256" key="1">
    <source>
        <dbReference type="ARBA" id="ARBA00001974"/>
    </source>
</evidence>
<evidence type="ECO:0000256" key="17">
    <source>
        <dbReference type="ARBA" id="ARBA00059220"/>
    </source>
</evidence>
<dbReference type="InterPro" id="IPR036134">
    <property type="entry name" value="Crypto/Photolyase_FAD-like_sf"/>
</dbReference>
<evidence type="ECO:0000256" key="6">
    <source>
        <dbReference type="ARBA" id="ARBA00022630"/>
    </source>
</evidence>
<dbReference type="InterPro" id="IPR004031">
    <property type="entry name" value="PMP22/EMP/MP20/Claudin"/>
</dbReference>
<evidence type="ECO:0000256" key="10">
    <source>
        <dbReference type="ARBA" id="ARBA00022989"/>
    </source>
</evidence>
<dbReference type="Gene3D" id="1.20.140.150">
    <property type="match status" value="1"/>
</dbReference>
<comment type="function">
    <text evidence="17">Involved in repair of UV radiation-induced DNA damage. Catalyzes the light-dependent monomerization (300-600 nm) of cyclobutyl pyrimidine dimers (in cis-syn configuration), which are formed between adjacent bases on the same DNA strand upon exposure to ultraviolet radiation.</text>
</comment>
<dbReference type="FunFam" id="3.40.50.620:FF:000110">
    <property type="entry name" value="Deoxyribodipyrimidine photolyase"/>
    <property type="match status" value="1"/>
</dbReference>
<evidence type="ECO:0000313" key="21">
    <source>
        <dbReference type="EMBL" id="KAK2582266.1"/>
    </source>
</evidence>
<dbReference type="GO" id="GO:0009650">
    <property type="term" value="P:UV protection"/>
    <property type="evidence" value="ECO:0007669"/>
    <property type="project" value="UniProtKB-ARBA"/>
</dbReference>
<keyword evidence="14" id="KW-0456">Lyase</keyword>
<dbReference type="SUPFAM" id="SSF48173">
    <property type="entry name" value="Cryptochrome/photolyase FAD-binding domain"/>
    <property type="match status" value="1"/>
</dbReference>
<feature type="domain" description="Photolyase/cryptochrome alpha/beta" evidence="20">
    <location>
        <begin position="54"/>
        <end position="186"/>
    </location>
</feature>
<sequence length="682" mass="78956">MTEESPSKRRKTVDFIVKIEDSRKHIADSVMTFRFNKKRVKLLSPSNDINKNCKGILYWMVRDARVQDNWAFLYAQRTAIKNKMPLHVCFCILPKFLNMTIRHYKFLLNGLMEVEKECKDLNINFHLLHGEPSTLVPNFVKNHNMGAVVTDFFPLRLPMAWVEGVKNKLPDGVPMCQVDAHNIVPCWIASDKLEYAARTIRSKINSKLDEFLTEFPPVIKHDYSYTKPFANNKWKNALEKVKADASVKEITWAKAGYVGGILELESFLNNRLKLYDSKRNDPSSDAVSNLSPWFHFGMISVQRCILEAMEYKESYEKSVESFMEEAIIRRELSDNFCFYNKNYDTIEGAYAWAIDTLNKHRHDKRQYVYDLHELENSLTHDDLWNACQNQLVQQGKMHGYLRMYWAKKILEWAETPENALEWAIYFNDKYSLDGSDPNGYVGCMWSICGIHDQGFTEREVFGKIRYMNYKGCQRKFDVQKFVSQWAFGTPAWLVSDYRITSAQLDKLGLWSHCFRSLPNPQEADAPTRFFVGCRWVYDPFTKGYNEILGFLLPAFMIATQFFFTLCFLLGLISFGCVLLFALCSTPEQKQYVELIRLIGYMTLVSGISGGIAVIIFACRGNADGWMPGHANNYLGWSFALGVIGSVLMLTASGLFHVEANIQQKKREYLKESQTRFQLESRT</sequence>
<keyword evidence="7 19" id="KW-0812">Transmembrane</keyword>
<evidence type="ECO:0000256" key="15">
    <source>
        <dbReference type="ARBA" id="ARBA00031671"/>
    </source>
</evidence>
<dbReference type="Pfam" id="PF00875">
    <property type="entry name" value="DNA_photolyase"/>
    <property type="match status" value="1"/>
</dbReference>
<evidence type="ECO:0000313" key="22">
    <source>
        <dbReference type="Proteomes" id="UP001258017"/>
    </source>
</evidence>
<evidence type="ECO:0000256" key="2">
    <source>
        <dbReference type="ARBA" id="ARBA00004141"/>
    </source>
</evidence>
<evidence type="ECO:0000256" key="7">
    <source>
        <dbReference type="ARBA" id="ARBA00022692"/>
    </source>
</evidence>
<evidence type="ECO:0000256" key="18">
    <source>
        <dbReference type="ARBA" id="ARBA00083107"/>
    </source>
</evidence>
<evidence type="ECO:0000256" key="11">
    <source>
        <dbReference type="ARBA" id="ARBA00023125"/>
    </source>
</evidence>
<dbReference type="AlphaFoldDB" id="A0AAD9RM92"/>
<comment type="subcellular location">
    <subcellularLocation>
        <location evidence="2">Membrane</location>
        <topology evidence="2">Multi-pass membrane protein</topology>
    </subcellularLocation>
</comment>
<evidence type="ECO:0000256" key="3">
    <source>
        <dbReference type="ARBA" id="ARBA00006409"/>
    </source>
</evidence>
<dbReference type="Proteomes" id="UP001258017">
    <property type="component" value="Unassembled WGS sequence"/>
</dbReference>
<dbReference type="EMBL" id="JAIFRP010000031">
    <property type="protein sequence ID" value="KAK2582266.1"/>
    <property type="molecule type" value="Genomic_DNA"/>
</dbReference>
<dbReference type="EC" id="4.1.99.3" evidence="4"/>
<dbReference type="InterPro" id="IPR052219">
    <property type="entry name" value="Photolyase_Class-2"/>
</dbReference>
<comment type="catalytic activity">
    <reaction evidence="16">
        <text>cyclobutadipyrimidine (in DNA) = 2 pyrimidine residues (in DNA).</text>
        <dbReference type="EC" id="4.1.99.3"/>
    </reaction>
</comment>
<evidence type="ECO:0000256" key="4">
    <source>
        <dbReference type="ARBA" id="ARBA00013149"/>
    </source>
</evidence>
<proteinExistence type="inferred from homology"/>
<keyword evidence="6" id="KW-0285">Flavoprotein</keyword>
<dbReference type="GO" id="GO:0003904">
    <property type="term" value="F:deoxyribodipyrimidine photo-lyase activity"/>
    <property type="evidence" value="ECO:0007669"/>
    <property type="project" value="UniProtKB-EC"/>
</dbReference>
<organism evidence="21 22">
    <name type="scientific">Odynerus spinipes</name>
    <dbReference type="NCBI Taxonomy" id="1348599"/>
    <lineage>
        <taxon>Eukaryota</taxon>
        <taxon>Metazoa</taxon>
        <taxon>Ecdysozoa</taxon>
        <taxon>Arthropoda</taxon>
        <taxon>Hexapoda</taxon>
        <taxon>Insecta</taxon>
        <taxon>Pterygota</taxon>
        <taxon>Neoptera</taxon>
        <taxon>Endopterygota</taxon>
        <taxon>Hymenoptera</taxon>
        <taxon>Apocrita</taxon>
        <taxon>Aculeata</taxon>
        <taxon>Vespoidea</taxon>
        <taxon>Vespidae</taxon>
        <taxon>Eumeninae</taxon>
        <taxon>Odynerus</taxon>
    </lineage>
</organism>
<dbReference type="Pfam" id="PF13903">
    <property type="entry name" value="Claudin_2"/>
    <property type="match status" value="1"/>
</dbReference>
<protein>
    <recommendedName>
        <fullName evidence="5">Deoxyribodipyrimidine photo-lyase</fullName>
        <ecNumber evidence="4">4.1.99.3</ecNumber>
    </recommendedName>
    <alternativeName>
        <fullName evidence="15">DNA photolyase</fullName>
    </alternativeName>
    <alternativeName>
        <fullName evidence="18">Photoreactivating enzyme</fullName>
    </alternativeName>
</protein>
<evidence type="ECO:0000256" key="13">
    <source>
        <dbReference type="ARBA" id="ARBA00023204"/>
    </source>
</evidence>
<dbReference type="PANTHER" id="PTHR10211">
    <property type="entry name" value="DEOXYRIBODIPYRIMIDINE PHOTOLYASE"/>
    <property type="match status" value="1"/>
</dbReference>
<dbReference type="SUPFAM" id="SSF52425">
    <property type="entry name" value="Cryptochrome/photolyase, N-terminal domain"/>
    <property type="match status" value="1"/>
</dbReference>
<evidence type="ECO:0000256" key="9">
    <source>
        <dbReference type="ARBA" id="ARBA00022827"/>
    </source>
</evidence>
<dbReference type="PROSITE" id="PS51645">
    <property type="entry name" value="PHR_CRY_ALPHA_BETA"/>
    <property type="match status" value="1"/>
</dbReference>
<dbReference type="GO" id="GO:0000719">
    <property type="term" value="P:photoreactive repair"/>
    <property type="evidence" value="ECO:0007669"/>
    <property type="project" value="TreeGrafter"/>
</dbReference>
<dbReference type="InterPro" id="IPR036155">
    <property type="entry name" value="Crypto/Photolyase_N_sf"/>
</dbReference>
<dbReference type="GO" id="GO:0003677">
    <property type="term" value="F:DNA binding"/>
    <property type="evidence" value="ECO:0007669"/>
    <property type="project" value="UniProtKB-KW"/>
</dbReference>
<dbReference type="InterPro" id="IPR008148">
    <property type="entry name" value="DNA_photolyase_2"/>
</dbReference>
<evidence type="ECO:0000256" key="19">
    <source>
        <dbReference type="SAM" id="Phobius"/>
    </source>
</evidence>
<keyword evidence="10 19" id="KW-1133">Transmembrane helix</keyword>
<feature type="transmembrane region" description="Helical" evidence="19">
    <location>
        <begin position="636"/>
        <end position="657"/>
    </location>
</feature>
<evidence type="ECO:0000259" key="20">
    <source>
        <dbReference type="PROSITE" id="PS51645"/>
    </source>
</evidence>
<dbReference type="FunFam" id="1.10.579.10:FF:000002">
    <property type="entry name" value="Deoxyribodipyrimidine photolyase"/>
    <property type="match status" value="1"/>
</dbReference>
<dbReference type="GO" id="GO:0016020">
    <property type="term" value="C:membrane"/>
    <property type="evidence" value="ECO:0007669"/>
    <property type="project" value="UniProtKB-SubCell"/>
</dbReference>
<evidence type="ECO:0000256" key="8">
    <source>
        <dbReference type="ARBA" id="ARBA00022763"/>
    </source>
</evidence>
<dbReference type="Gene3D" id="1.25.40.80">
    <property type="match status" value="1"/>
</dbReference>
<dbReference type="FunFam" id="1.25.40.80:FF:000004">
    <property type="entry name" value="Deoxyribodipyrimidine photolyase"/>
    <property type="match status" value="1"/>
</dbReference>
<feature type="transmembrane region" description="Helical" evidence="19">
    <location>
        <begin position="594"/>
        <end position="616"/>
    </location>
</feature>
<keyword evidence="8" id="KW-0227">DNA damage</keyword>
<dbReference type="InterPro" id="IPR006050">
    <property type="entry name" value="DNA_photolyase_N"/>
</dbReference>
<comment type="caution">
    <text evidence="21">The sequence shown here is derived from an EMBL/GenBank/DDBJ whole genome shotgun (WGS) entry which is preliminary data.</text>
</comment>
<dbReference type="Gene3D" id="1.10.579.10">
    <property type="entry name" value="DNA Cyclobutane Dipyrimidine Photolyase, subunit A, domain 3"/>
    <property type="match status" value="1"/>
</dbReference>
<keyword evidence="11" id="KW-0238">DNA-binding</keyword>
<name>A0AAD9RM92_9HYME</name>
<dbReference type="InterPro" id="IPR014729">
    <property type="entry name" value="Rossmann-like_a/b/a_fold"/>
</dbReference>
<dbReference type="Gene3D" id="3.40.50.620">
    <property type="entry name" value="HUPs"/>
    <property type="match status" value="1"/>
</dbReference>
<dbReference type="PANTHER" id="PTHR10211:SF0">
    <property type="entry name" value="DEOXYRIBODIPYRIMIDINE PHOTO-LYASE"/>
    <property type="match status" value="1"/>
</dbReference>
<dbReference type="NCBIfam" id="TIGR00591">
    <property type="entry name" value="phr2"/>
    <property type="match status" value="1"/>
</dbReference>
<reference evidence="21" key="2">
    <citation type="journal article" date="2023" name="Commun. Biol.">
        <title>Intrasexual cuticular hydrocarbon dimorphism in a wasp sheds light on hydrocarbon biosynthesis genes in Hymenoptera.</title>
        <authorList>
            <person name="Moris V.C."/>
            <person name="Podsiadlowski L."/>
            <person name="Martin S."/>
            <person name="Oeyen J.P."/>
            <person name="Donath A."/>
            <person name="Petersen M."/>
            <person name="Wilbrandt J."/>
            <person name="Misof B."/>
            <person name="Liedtke D."/>
            <person name="Thamm M."/>
            <person name="Scheiner R."/>
            <person name="Schmitt T."/>
            <person name="Niehuis O."/>
        </authorList>
    </citation>
    <scope>NUCLEOTIDE SEQUENCE</scope>
    <source>
        <strain evidence="21">GBR_01_08_01A</strain>
    </source>
</reference>
<evidence type="ECO:0000256" key="12">
    <source>
        <dbReference type="ARBA" id="ARBA00023136"/>
    </source>
</evidence>
<keyword evidence="22" id="KW-1185">Reference proteome</keyword>
<dbReference type="InterPro" id="IPR032673">
    <property type="entry name" value="DNA_photolyase_2_CS"/>
</dbReference>
<evidence type="ECO:0000256" key="14">
    <source>
        <dbReference type="ARBA" id="ARBA00023239"/>
    </source>
</evidence>
<feature type="transmembrane region" description="Helical" evidence="19">
    <location>
        <begin position="561"/>
        <end position="582"/>
    </location>
</feature>
<keyword evidence="13" id="KW-0234">DNA repair</keyword>
<gene>
    <name evidence="21" type="ORF">KPH14_004612</name>
</gene>
<keyword evidence="9" id="KW-0274">FAD</keyword>
<evidence type="ECO:0000256" key="5">
    <source>
        <dbReference type="ARBA" id="ARBA00014046"/>
    </source>
</evidence>
<accession>A0AAD9RM92</accession>
<reference evidence="21" key="1">
    <citation type="submission" date="2021-08" db="EMBL/GenBank/DDBJ databases">
        <authorList>
            <person name="Misof B."/>
            <person name="Oliver O."/>
            <person name="Podsiadlowski L."/>
            <person name="Donath A."/>
            <person name="Peters R."/>
            <person name="Mayer C."/>
            <person name="Rust J."/>
            <person name="Gunkel S."/>
            <person name="Lesny P."/>
            <person name="Martin S."/>
            <person name="Oeyen J.P."/>
            <person name="Petersen M."/>
            <person name="Panagiotis P."/>
            <person name="Wilbrandt J."/>
            <person name="Tanja T."/>
        </authorList>
    </citation>
    <scope>NUCLEOTIDE SEQUENCE</scope>
    <source>
        <strain evidence="21">GBR_01_08_01A</strain>
        <tissue evidence="21">Thorax + abdomen</tissue>
    </source>
</reference>